<dbReference type="AlphaFoldDB" id="A0A4U1BJ96"/>
<dbReference type="Gene3D" id="3.30.110.70">
    <property type="entry name" value="Hypothetical protein apc22750. Chain B"/>
    <property type="match status" value="1"/>
</dbReference>
<evidence type="ECO:0008006" key="3">
    <source>
        <dbReference type="Google" id="ProtNLM"/>
    </source>
</evidence>
<gene>
    <name evidence="1" type="ORF">FCL42_18570</name>
</gene>
<dbReference type="InterPro" id="IPR030852">
    <property type="entry name" value="RcsF"/>
</dbReference>
<sequence>MRTLIPWLLLPLLVGCGANYSFNSNLDGDAIDDYFKAGSVKLIDAESALAAKRDLGLIEATSCQEQANQAPADAAEARTLLRQQAADMGANAIWVKECINLESDQQCHSAVMCIAKALVIHES</sequence>
<organism evidence="1 2">
    <name type="scientific">Ferrimonas aestuarii</name>
    <dbReference type="NCBI Taxonomy" id="2569539"/>
    <lineage>
        <taxon>Bacteria</taxon>
        <taxon>Pseudomonadati</taxon>
        <taxon>Pseudomonadota</taxon>
        <taxon>Gammaproteobacteria</taxon>
        <taxon>Alteromonadales</taxon>
        <taxon>Ferrimonadaceae</taxon>
        <taxon>Ferrimonas</taxon>
    </lineage>
</organism>
<dbReference type="GO" id="GO:0009279">
    <property type="term" value="C:cell outer membrane"/>
    <property type="evidence" value="ECO:0007669"/>
    <property type="project" value="InterPro"/>
</dbReference>
<dbReference type="EMBL" id="SWCJ01000020">
    <property type="protein sequence ID" value="TKB50822.1"/>
    <property type="molecule type" value="Genomic_DNA"/>
</dbReference>
<protein>
    <recommendedName>
        <fullName evidence="3">RcsF protein</fullName>
    </recommendedName>
</protein>
<reference evidence="1 2" key="1">
    <citation type="submission" date="2019-04" db="EMBL/GenBank/DDBJ databases">
        <authorList>
            <person name="Hwang J.C."/>
        </authorList>
    </citation>
    <scope>NUCLEOTIDE SEQUENCE [LARGE SCALE GENOMIC DNA]</scope>
    <source>
        <strain evidence="1 2">IMCC35002</strain>
    </source>
</reference>
<dbReference type="Pfam" id="PF16358">
    <property type="entry name" value="RcsF"/>
    <property type="match status" value="1"/>
</dbReference>
<dbReference type="OrthoDB" id="6399623at2"/>
<comment type="caution">
    <text evidence="1">The sequence shown here is derived from an EMBL/GenBank/DDBJ whole genome shotgun (WGS) entry which is preliminary data.</text>
</comment>
<evidence type="ECO:0000313" key="2">
    <source>
        <dbReference type="Proteomes" id="UP000305675"/>
    </source>
</evidence>
<dbReference type="Proteomes" id="UP000305675">
    <property type="component" value="Unassembled WGS sequence"/>
</dbReference>
<accession>A0A4U1BJ96</accession>
<proteinExistence type="predicted"/>
<evidence type="ECO:0000313" key="1">
    <source>
        <dbReference type="EMBL" id="TKB50822.1"/>
    </source>
</evidence>
<dbReference type="RefSeq" id="WP_136864933.1">
    <property type="nucleotide sequence ID" value="NZ_SWCJ01000020.1"/>
</dbReference>
<keyword evidence="2" id="KW-1185">Reference proteome</keyword>
<name>A0A4U1BJ96_9GAMM</name>
<dbReference type="GO" id="GO:0035556">
    <property type="term" value="P:intracellular signal transduction"/>
    <property type="evidence" value="ECO:0007669"/>
    <property type="project" value="InterPro"/>
</dbReference>
<dbReference type="PROSITE" id="PS51257">
    <property type="entry name" value="PROKAR_LIPOPROTEIN"/>
    <property type="match status" value="1"/>
</dbReference>